<evidence type="ECO:0000256" key="9">
    <source>
        <dbReference type="HAMAP-Rule" id="MF_00275"/>
    </source>
</evidence>
<keyword evidence="2 9" id="KW-1003">Cell membrane</keyword>
<keyword evidence="11" id="KW-1185">Reference proteome</keyword>
<dbReference type="Proteomes" id="UP000215896">
    <property type="component" value="Unassembled WGS sequence"/>
</dbReference>
<dbReference type="Pfam" id="PF03814">
    <property type="entry name" value="KdpA"/>
    <property type="match status" value="1"/>
</dbReference>
<sequence>MGATTTGLLQAGLLIGLLAACHVPLGRLLHSTATGERDLRAERAIYRAIGVDPRREQSWRHYLLAVLAFSLAGVLVLYALLRLQQFLPLGLGRAGFDPTGAFNTAISFVTNTNWQWYSGDSAAGHLVQMAGLAVQNFVSAATGIAVAFALVRGFARTRADEIGNFWVDLTRITLRVLLPLAVLVTLLFVAGGAIQNLAAPHLVDALGGDTQTIPGGPVASQEAIKQLGTNGGGFFNANASHPFENPNPATNLLSMWAMLVIPFSLPYAFGRMVGDRRQGLAIVGVQATLWLTSVVVITASEVTGRDAAPATAGAAMEGKEQRFGEWASALYAASTTGTSTGAVNSMHDSFTAAGGGMAMLNMMLGEVSPGGVGTGLYGILMLAVLTVFIGGLMVGRTPEYLGKKIGQREITLVALAILAMPFALLVGASIAISTSSGLGSLTNSGSHGLSEMLYGFASAANNNGSAFAGLSAGTPLLNIALGLAMLIGRFLPIACTLGLAGALARQQKIPVSAGTLPTHGPLFVGMVTAIVLIVAGLTFFPALSLGPIAEALS</sequence>
<dbReference type="PIRSF" id="PIRSF001294">
    <property type="entry name" value="K_ATPaseA"/>
    <property type="match status" value="1"/>
</dbReference>
<evidence type="ECO:0000256" key="6">
    <source>
        <dbReference type="ARBA" id="ARBA00022989"/>
    </source>
</evidence>
<dbReference type="HAMAP" id="MF_00275">
    <property type="entry name" value="KdpA"/>
    <property type="match status" value="1"/>
</dbReference>
<feature type="transmembrane region" description="Helical" evidence="9">
    <location>
        <begin position="249"/>
        <end position="268"/>
    </location>
</feature>
<keyword evidence="6 9" id="KW-1133">Transmembrane helix</keyword>
<keyword evidence="5 9" id="KW-0630">Potassium</keyword>
<reference evidence="10 11" key="1">
    <citation type="submission" date="2017-07" db="EMBL/GenBank/DDBJ databases">
        <title>Draft whole genome sequences of clinical Proprionibacteriaceae strains.</title>
        <authorList>
            <person name="Bernier A.-M."/>
            <person name="Bernard K."/>
            <person name="Domingo M.-C."/>
        </authorList>
    </citation>
    <scope>NUCLEOTIDE SEQUENCE [LARGE SCALE GENOMIC DNA]</scope>
    <source>
        <strain evidence="10 11">NML 030167</strain>
    </source>
</reference>
<dbReference type="NCBIfam" id="TIGR00680">
    <property type="entry name" value="kdpA"/>
    <property type="match status" value="1"/>
</dbReference>
<accession>A0A255GQ99</accession>
<keyword evidence="3 9" id="KW-0633">Potassium transport</keyword>
<evidence type="ECO:0000313" key="11">
    <source>
        <dbReference type="Proteomes" id="UP000215896"/>
    </source>
</evidence>
<evidence type="ECO:0000256" key="1">
    <source>
        <dbReference type="ARBA" id="ARBA00022448"/>
    </source>
</evidence>
<evidence type="ECO:0000256" key="3">
    <source>
        <dbReference type="ARBA" id="ARBA00022538"/>
    </source>
</evidence>
<feature type="transmembrane region" description="Helical" evidence="9">
    <location>
        <begin position="522"/>
        <end position="543"/>
    </location>
</feature>
<gene>
    <name evidence="9" type="primary">kdpA</name>
    <name evidence="10" type="ORF">CGZ94_01395</name>
</gene>
<dbReference type="GO" id="GO:0030955">
    <property type="term" value="F:potassium ion binding"/>
    <property type="evidence" value="ECO:0007669"/>
    <property type="project" value="UniProtKB-UniRule"/>
</dbReference>
<evidence type="ECO:0000256" key="5">
    <source>
        <dbReference type="ARBA" id="ARBA00022958"/>
    </source>
</evidence>
<comment type="function">
    <text evidence="9">Part of the high-affinity ATP-driven potassium transport (or Kdp) system, which catalyzes the hydrolysis of ATP coupled with the electrogenic transport of potassium into the cytoplasm. This subunit binds the extracellular potassium ions and delivers the ions to the membrane domain of KdpB through an intramembrane tunnel.</text>
</comment>
<feature type="transmembrane region" description="Helical" evidence="9">
    <location>
        <begin position="479"/>
        <end position="501"/>
    </location>
</feature>
<dbReference type="GO" id="GO:0008556">
    <property type="term" value="F:P-type potassium transmembrane transporter activity"/>
    <property type="evidence" value="ECO:0007669"/>
    <property type="project" value="InterPro"/>
</dbReference>
<dbReference type="AlphaFoldDB" id="A0A255GQ99"/>
<evidence type="ECO:0000256" key="7">
    <source>
        <dbReference type="ARBA" id="ARBA00023065"/>
    </source>
</evidence>
<feature type="transmembrane region" description="Helical" evidence="9">
    <location>
        <begin position="172"/>
        <end position="194"/>
    </location>
</feature>
<keyword evidence="1 9" id="KW-0813">Transport</keyword>
<keyword evidence="8 9" id="KW-0472">Membrane</keyword>
<dbReference type="RefSeq" id="WP_094404410.1">
    <property type="nucleotide sequence ID" value="NZ_NMVO01000001.1"/>
</dbReference>
<comment type="subcellular location">
    <subcellularLocation>
        <location evidence="9">Cell membrane</location>
        <topology evidence="9">Multi-pass membrane protein</topology>
    </subcellularLocation>
</comment>
<feature type="transmembrane region" description="Helical" evidence="9">
    <location>
        <begin position="280"/>
        <end position="299"/>
    </location>
</feature>
<name>A0A255GQ99_9ACTN</name>
<comment type="caution">
    <text evidence="9">Lacks conserved residue(s) required for the propagation of feature annotation.</text>
</comment>
<dbReference type="InterPro" id="IPR004623">
    <property type="entry name" value="KdpA"/>
</dbReference>
<comment type="subunit">
    <text evidence="9">The system is composed of three essential subunits: KdpA, KdpB and KdpC.</text>
</comment>
<evidence type="ECO:0000256" key="4">
    <source>
        <dbReference type="ARBA" id="ARBA00022692"/>
    </source>
</evidence>
<dbReference type="OrthoDB" id="9763796at2"/>
<dbReference type="PANTHER" id="PTHR30607">
    <property type="entry name" value="POTASSIUM-TRANSPORTING ATPASE A CHAIN"/>
    <property type="match status" value="1"/>
</dbReference>
<organism evidence="10 11">
    <name type="scientific">Enemella evansiae</name>
    <dbReference type="NCBI Taxonomy" id="2016499"/>
    <lineage>
        <taxon>Bacteria</taxon>
        <taxon>Bacillati</taxon>
        <taxon>Actinomycetota</taxon>
        <taxon>Actinomycetes</taxon>
        <taxon>Propionibacteriales</taxon>
        <taxon>Propionibacteriaceae</taxon>
        <taxon>Enemella</taxon>
    </lineage>
</organism>
<comment type="similarity">
    <text evidence="9">Belongs to the KdpA family.</text>
</comment>
<dbReference type="EMBL" id="NMVO01000001">
    <property type="protein sequence ID" value="OYO17582.1"/>
    <property type="molecule type" value="Genomic_DNA"/>
</dbReference>
<evidence type="ECO:0000256" key="2">
    <source>
        <dbReference type="ARBA" id="ARBA00022475"/>
    </source>
</evidence>
<feature type="transmembrane region" description="Helical" evidence="9">
    <location>
        <begin position="410"/>
        <end position="432"/>
    </location>
</feature>
<feature type="transmembrane region" description="Helical" evidence="9">
    <location>
        <begin position="376"/>
        <end position="398"/>
    </location>
</feature>
<dbReference type="PANTHER" id="PTHR30607:SF2">
    <property type="entry name" value="POTASSIUM-TRANSPORTING ATPASE POTASSIUM-BINDING SUBUNIT"/>
    <property type="match status" value="1"/>
</dbReference>
<evidence type="ECO:0000313" key="10">
    <source>
        <dbReference type="EMBL" id="OYO17582.1"/>
    </source>
</evidence>
<feature type="transmembrane region" description="Helical" evidence="9">
    <location>
        <begin position="62"/>
        <end position="81"/>
    </location>
</feature>
<keyword evidence="7 9" id="KW-0406">Ion transport</keyword>
<comment type="caution">
    <text evidence="10">The sequence shown here is derived from an EMBL/GenBank/DDBJ whole genome shotgun (WGS) entry which is preliminary data.</text>
</comment>
<evidence type="ECO:0000256" key="8">
    <source>
        <dbReference type="ARBA" id="ARBA00023136"/>
    </source>
</evidence>
<dbReference type="GO" id="GO:0005886">
    <property type="term" value="C:plasma membrane"/>
    <property type="evidence" value="ECO:0007669"/>
    <property type="project" value="UniProtKB-SubCell"/>
</dbReference>
<proteinExistence type="inferred from homology"/>
<feature type="transmembrane region" description="Helical" evidence="9">
    <location>
        <begin position="126"/>
        <end position="151"/>
    </location>
</feature>
<protein>
    <recommendedName>
        <fullName evidence="9">Potassium-transporting ATPase potassium-binding subunit</fullName>
    </recommendedName>
    <alternativeName>
        <fullName evidence="9">ATP phosphohydrolase [potassium-transporting] A chain</fullName>
    </alternativeName>
    <alternativeName>
        <fullName evidence="9">Potassium-binding and translocating subunit A</fullName>
    </alternativeName>
    <alternativeName>
        <fullName evidence="9">Potassium-translocating ATPase A chain</fullName>
    </alternativeName>
</protein>
<keyword evidence="4 9" id="KW-0812">Transmembrane</keyword>